<dbReference type="Pfam" id="PF13518">
    <property type="entry name" value="HTH_28"/>
    <property type="match status" value="1"/>
</dbReference>
<comment type="caution">
    <text evidence="3">The sequence shown here is derived from an EMBL/GenBank/DDBJ whole genome shotgun (WGS) entry which is preliminary data.</text>
</comment>
<evidence type="ECO:0000313" key="3">
    <source>
        <dbReference type="EMBL" id="OGD98856.1"/>
    </source>
</evidence>
<keyword evidence="1" id="KW-0472">Membrane</keyword>
<dbReference type="InterPro" id="IPR002514">
    <property type="entry name" value="Transposase_8"/>
</dbReference>
<dbReference type="GO" id="GO:0043565">
    <property type="term" value="F:sequence-specific DNA binding"/>
    <property type="evidence" value="ECO:0007669"/>
    <property type="project" value="InterPro"/>
</dbReference>
<keyword evidence="1" id="KW-1133">Transmembrane helix</keyword>
<dbReference type="Pfam" id="PF01527">
    <property type="entry name" value="HTH_Tnp_1"/>
    <property type="match status" value="1"/>
</dbReference>
<dbReference type="Gene3D" id="3.90.550.10">
    <property type="entry name" value="Spore Coat Polysaccharide Biosynthesis Protein SpsA, Chain A"/>
    <property type="match status" value="1"/>
</dbReference>
<dbReference type="EMBL" id="MFBT01000029">
    <property type="protein sequence ID" value="OGD98856.1"/>
    <property type="molecule type" value="Genomic_DNA"/>
</dbReference>
<dbReference type="AlphaFoldDB" id="A0A1F5H3X0"/>
<dbReference type="Proteomes" id="UP000177039">
    <property type="component" value="Unassembled WGS sequence"/>
</dbReference>
<gene>
    <name evidence="3" type="ORF">A3B54_03930</name>
</gene>
<organism evidence="3 4">
    <name type="scientific">Candidatus Curtissbacteria bacterium RIFCSPLOWO2_01_FULL_42_50</name>
    <dbReference type="NCBI Taxonomy" id="1797730"/>
    <lineage>
        <taxon>Bacteria</taxon>
        <taxon>Candidatus Curtissiibacteriota</taxon>
    </lineage>
</organism>
<evidence type="ECO:0000259" key="2">
    <source>
        <dbReference type="Pfam" id="PF13518"/>
    </source>
</evidence>
<sequence length="554" mass="62913">MSFSRARLSPQKKLEILKKVFEEGLEVVSVCRLYGISRFSFYKWARVYKKVISDKSQVISKEKILLKLLEAKRPRGCGHFRSIKGKREKLVLEVVLKNPHWSSHQISKYLKSYKNGSYYISNHGVHNILKKHLLNTENLRIEFTGKHPVRSVFSARFSDYEKYLVLQEAEKNGLTISRVCRKFHISRYTYYAWLKKYQEERTIASLAHNRPRGEDHPRFVGDKIRKPVLDLVAANPEYSVHQLHRQLAGISGHHAIQNLLLREGLNTYDRRLAYAQSLPADRQVKVAPQYVPEIPVYRLRHLIAHFATVPRLLFANPKKGIWYLVFGILPLFVFFLWIRLLLGAGPGSSTLGMIFASVALTFGLFFFIYSMKYYITVLMVLKLASSGSANPPVKTDAGNSSTDGNTPGVEEPVSVAGEILARVSNFLHLEGVKAHLPGGLGSQRINPLLINLEKVELEGERPFVSIHVALYNEKRVVERLIQSCTSQAWYTPGNKPGLEESYKPGLREGARRANYEVILVDDSTDETTEIAKQSLIDNGWQQSSACLPARQVPG</sequence>
<dbReference type="SUPFAM" id="SSF53448">
    <property type="entry name" value="Nucleotide-diphospho-sugar transferases"/>
    <property type="match status" value="1"/>
</dbReference>
<reference evidence="3 4" key="1">
    <citation type="journal article" date="2016" name="Nat. Commun.">
        <title>Thousands of microbial genomes shed light on interconnected biogeochemical processes in an aquifer system.</title>
        <authorList>
            <person name="Anantharaman K."/>
            <person name="Brown C.T."/>
            <person name="Hug L.A."/>
            <person name="Sharon I."/>
            <person name="Castelle C.J."/>
            <person name="Probst A.J."/>
            <person name="Thomas B.C."/>
            <person name="Singh A."/>
            <person name="Wilkins M.J."/>
            <person name="Karaoz U."/>
            <person name="Brodie E.L."/>
            <person name="Williams K.H."/>
            <person name="Hubbard S.S."/>
            <person name="Banfield J.F."/>
        </authorList>
    </citation>
    <scope>NUCLEOTIDE SEQUENCE [LARGE SCALE GENOMIC DNA]</scope>
</reference>
<dbReference type="SUPFAM" id="SSF48295">
    <property type="entry name" value="TrpR-like"/>
    <property type="match status" value="1"/>
</dbReference>
<evidence type="ECO:0000256" key="1">
    <source>
        <dbReference type="SAM" id="Phobius"/>
    </source>
</evidence>
<accession>A0A1F5H3X0</accession>
<feature type="transmembrane region" description="Helical" evidence="1">
    <location>
        <begin position="320"/>
        <end position="338"/>
    </location>
</feature>
<feature type="transmembrane region" description="Helical" evidence="1">
    <location>
        <begin position="350"/>
        <end position="369"/>
    </location>
</feature>
<protein>
    <recommendedName>
        <fullName evidence="2">Insertion element IS150 protein InsJ-like helix-turn-helix domain-containing protein</fullName>
    </recommendedName>
</protein>
<dbReference type="InterPro" id="IPR029044">
    <property type="entry name" value="Nucleotide-diphossugar_trans"/>
</dbReference>
<dbReference type="GO" id="GO:0006313">
    <property type="term" value="P:DNA transposition"/>
    <property type="evidence" value="ECO:0007669"/>
    <property type="project" value="InterPro"/>
</dbReference>
<keyword evidence="1" id="KW-0812">Transmembrane</keyword>
<dbReference type="GO" id="GO:0004803">
    <property type="term" value="F:transposase activity"/>
    <property type="evidence" value="ECO:0007669"/>
    <property type="project" value="InterPro"/>
</dbReference>
<proteinExistence type="predicted"/>
<name>A0A1F5H3X0_9BACT</name>
<dbReference type="SUPFAM" id="SSF46689">
    <property type="entry name" value="Homeodomain-like"/>
    <property type="match status" value="1"/>
</dbReference>
<feature type="domain" description="Insertion element IS150 protein InsJ-like helix-turn-helix" evidence="2">
    <location>
        <begin position="162"/>
        <end position="212"/>
    </location>
</feature>
<dbReference type="InterPro" id="IPR010921">
    <property type="entry name" value="Trp_repressor/repl_initiator"/>
</dbReference>
<evidence type="ECO:0000313" key="4">
    <source>
        <dbReference type="Proteomes" id="UP000177039"/>
    </source>
</evidence>
<dbReference type="InterPro" id="IPR055247">
    <property type="entry name" value="InsJ-like_HTH"/>
</dbReference>
<dbReference type="InterPro" id="IPR009057">
    <property type="entry name" value="Homeodomain-like_sf"/>
</dbReference>